<dbReference type="RefSeq" id="XP_024342464.1">
    <property type="nucleotide sequence ID" value="XM_024484427.1"/>
</dbReference>
<dbReference type="AlphaFoldDB" id="A0A1X6NAX0"/>
<dbReference type="EMBL" id="KZ110593">
    <property type="protein sequence ID" value="OSX65670.1"/>
    <property type="molecule type" value="Genomic_DNA"/>
</dbReference>
<sequence>MARLEEMWLDDKHQDTSVDLTAIYAAKGVPPHQCRLELLDCGSNPSRANTPEDDPAHANTLEDVRFEDLVDFLAHDSRAIHAMVAFQEACEQQEAQLRAKTLPN</sequence>
<proteinExistence type="predicted"/>
<reference evidence="1 2" key="1">
    <citation type="submission" date="2017-04" db="EMBL/GenBank/DDBJ databases">
        <title>Genome Sequence of the Model Brown-Rot Fungus Postia placenta SB12.</title>
        <authorList>
            <consortium name="DOE Joint Genome Institute"/>
            <person name="Gaskell J."/>
            <person name="Kersten P."/>
            <person name="Larrondo L.F."/>
            <person name="Canessa P."/>
            <person name="Martinez D."/>
            <person name="Hibbett D."/>
            <person name="Schmoll M."/>
            <person name="Kubicek C.P."/>
            <person name="Martinez A.T."/>
            <person name="Yadav J."/>
            <person name="Master E."/>
            <person name="Magnuson J.K."/>
            <person name="James T."/>
            <person name="Yaver D."/>
            <person name="Berka R."/>
            <person name="Labutti K."/>
            <person name="Lipzen A."/>
            <person name="Aerts A."/>
            <person name="Barry K."/>
            <person name="Henrissat B."/>
            <person name="Blanchette R."/>
            <person name="Grigoriev I."/>
            <person name="Cullen D."/>
        </authorList>
    </citation>
    <scope>NUCLEOTIDE SEQUENCE [LARGE SCALE GENOMIC DNA]</scope>
    <source>
        <strain evidence="1 2">MAD-698-R-SB12</strain>
    </source>
</reference>
<protein>
    <submittedName>
        <fullName evidence="1">Uncharacterized protein</fullName>
    </submittedName>
</protein>
<gene>
    <name evidence="1" type="ORF">POSPLADRAFT_1134028</name>
</gene>
<name>A0A1X6NAX0_9APHY</name>
<dbReference type="OrthoDB" id="10283466at2759"/>
<evidence type="ECO:0000313" key="1">
    <source>
        <dbReference type="EMBL" id="OSX65670.1"/>
    </source>
</evidence>
<dbReference type="GeneID" id="36329376"/>
<keyword evidence="2" id="KW-1185">Reference proteome</keyword>
<accession>A0A1X6NAX0</accession>
<evidence type="ECO:0000313" key="2">
    <source>
        <dbReference type="Proteomes" id="UP000194127"/>
    </source>
</evidence>
<organism evidence="1 2">
    <name type="scientific">Postia placenta MAD-698-R-SB12</name>
    <dbReference type="NCBI Taxonomy" id="670580"/>
    <lineage>
        <taxon>Eukaryota</taxon>
        <taxon>Fungi</taxon>
        <taxon>Dikarya</taxon>
        <taxon>Basidiomycota</taxon>
        <taxon>Agaricomycotina</taxon>
        <taxon>Agaricomycetes</taxon>
        <taxon>Polyporales</taxon>
        <taxon>Adustoporiaceae</taxon>
        <taxon>Rhodonia</taxon>
    </lineage>
</organism>
<dbReference type="Proteomes" id="UP000194127">
    <property type="component" value="Unassembled WGS sequence"/>
</dbReference>